<reference evidence="1" key="1">
    <citation type="submission" date="2022-05" db="EMBL/GenBank/DDBJ databases">
        <authorList>
            <person name="Friedrich I."/>
            <person name="Poehlein A."/>
            <person name="Schneider D."/>
            <person name="Hertel R."/>
            <person name="Daniel R."/>
        </authorList>
    </citation>
    <scope>NUCLEOTIDE SEQUENCE</scope>
</reference>
<evidence type="ECO:0000313" key="2">
    <source>
        <dbReference type="Proteomes" id="UP001056685"/>
    </source>
</evidence>
<name>A0A9E7MP34_9CAUD</name>
<organism evidence="1 2">
    <name type="scientific">Brevundimonas phage vB_BpoS-Kabachok</name>
    <dbReference type="NCBI Taxonomy" id="2948600"/>
    <lineage>
        <taxon>Viruses</taxon>
        <taxon>Duplodnaviria</taxon>
        <taxon>Heunggongvirae</taxon>
        <taxon>Uroviricota</taxon>
        <taxon>Caudoviricetes</taxon>
        <taxon>Jeanschmidtviridae</taxon>
        <taxon>Marchewkavirus</taxon>
        <taxon>Marchewkavirus kabachok</taxon>
    </lineage>
</organism>
<keyword evidence="2" id="KW-1185">Reference proteome</keyword>
<dbReference type="Proteomes" id="UP001056685">
    <property type="component" value="Segment"/>
</dbReference>
<accession>A0A9E7MP34</accession>
<proteinExistence type="predicted"/>
<dbReference type="EMBL" id="ON529852">
    <property type="protein sequence ID" value="USN14013.1"/>
    <property type="molecule type" value="Genomic_DNA"/>
</dbReference>
<protein>
    <submittedName>
        <fullName evidence="1">Uncharacterized protein</fullName>
    </submittedName>
</protein>
<evidence type="ECO:0000313" key="1">
    <source>
        <dbReference type="EMBL" id="USN14013.1"/>
    </source>
</evidence>
<sequence length="73" mass="8397">MRNPFVKQEVRVHLKSGKVLRFFARGVTRTYNTETGALTNLTADDHRGFPFYMRLGDVSAVTLHFVPFWKGLP</sequence>
<gene>
    <name evidence="1" type="ORF">KABACHOK_01770</name>
</gene>